<organism evidence="2 3">
    <name type="scientific">Cysteiniphilum litorale</name>
    <dbReference type="NCBI Taxonomy" id="2056700"/>
    <lineage>
        <taxon>Bacteria</taxon>
        <taxon>Pseudomonadati</taxon>
        <taxon>Pseudomonadota</taxon>
        <taxon>Gammaproteobacteria</taxon>
        <taxon>Thiotrichales</taxon>
        <taxon>Fastidiosibacteraceae</taxon>
        <taxon>Cysteiniphilum</taxon>
    </lineage>
</organism>
<comment type="caution">
    <text evidence="2">The sequence shown here is derived from an EMBL/GenBank/DDBJ whole genome shotgun (WGS) entry which is preliminary data.</text>
</comment>
<gene>
    <name evidence="2" type="ORF">GCM10010995_07750</name>
</gene>
<name>A0A8J3E7U1_9GAMM</name>
<dbReference type="RefSeq" id="WP_117002139.1">
    <property type="nucleotide sequence ID" value="NZ_BMJS01000005.1"/>
</dbReference>
<reference evidence="2" key="1">
    <citation type="journal article" date="2014" name="Int. J. Syst. Evol. Microbiol.">
        <title>Complete genome sequence of Corynebacterium casei LMG S-19264T (=DSM 44701T), isolated from a smear-ripened cheese.</title>
        <authorList>
            <consortium name="US DOE Joint Genome Institute (JGI-PGF)"/>
            <person name="Walter F."/>
            <person name="Albersmeier A."/>
            <person name="Kalinowski J."/>
            <person name="Ruckert C."/>
        </authorList>
    </citation>
    <scope>NUCLEOTIDE SEQUENCE</scope>
    <source>
        <strain evidence="2">CGMCC 1.15758</strain>
    </source>
</reference>
<keyword evidence="3" id="KW-1185">Reference proteome</keyword>
<evidence type="ECO:0000256" key="1">
    <source>
        <dbReference type="SAM" id="MobiDB-lite"/>
    </source>
</evidence>
<accession>A0A8J3E7U1</accession>
<dbReference type="AlphaFoldDB" id="A0A8J3E7U1"/>
<feature type="region of interest" description="Disordered" evidence="1">
    <location>
        <begin position="79"/>
        <end position="168"/>
    </location>
</feature>
<reference evidence="2" key="2">
    <citation type="submission" date="2020-09" db="EMBL/GenBank/DDBJ databases">
        <authorList>
            <person name="Sun Q."/>
            <person name="Zhou Y."/>
        </authorList>
    </citation>
    <scope>NUCLEOTIDE SEQUENCE</scope>
    <source>
        <strain evidence="2">CGMCC 1.15758</strain>
    </source>
</reference>
<feature type="compositionally biased region" description="Polar residues" evidence="1">
    <location>
        <begin position="117"/>
        <end position="157"/>
    </location>
</feature>
<sequence length="227" mass="25266">MLLKGTLKSNILTTEIGQFFVSRKGDQEITGVFDVENIKPSQIEKPVSVDGYQSVIQIPIMEAKITAVYLKKFDSNDRAEKSASSSAKESKLDNQTVINDKQPANKAHDNGDAPKSITVTEKPSLQSLNEESTDQLTTLQSNDSSNYDTAEESLSNEQLRDDPADDVTPQELTLFGKPYQHLSSPYKIDASLNREKQREIIDFLKSKGAQFQIGTQEWHLNNKGDNA</sequence>
<protein>
    <submittedName>
        <fullName evidence="2">Uncharacterized protein</fullName>
    </submittedName>
</protein>
<proteinExistence type="predicted"/>
<evidence type="ECO:0000313" key="3">
    <source>
        <dbReference type="Proteomes" id="UP000636949"/>
    </source>
</evidence>
<dbReference type="EMBL" id="BMJS01000005">
    <property type="protein sequence ID" value="GGF93054.1"/>
    <property type="molecule type" value="Genomic_DNA"/>
</dbReference>
<dbReference type="Proteomes" id="UP000636949">
    <property type="component" value="Unassembled WGS sequence"/>
</dbReference>
<evidence type="ECO:0000313" key="2">
    <source>
        <dbReference type="EMBL" id="GGF93054.1"/>
    </source>
</evidence>